<dbReference type="PANTHER" id="PTHR38102">
    <property type="entry name" value="PERIPLASMIC CHAPERONE SPY"/>
    <property type="match status" value="1"/>
</dbReference>
<comment type="similarity">
    <text evidence="2">Belongs to the CpxP/Spy family.</text>
</comment>
<dbReference type="Gene3D" id="1.20.120.1490">
    <property type="match status" value="1"/>
</dbReference>
<gene>
    <name evidence="7" type="ORF">QU24_22880</name>
</gene>
<dbReference type="InterPro" id="IPR052211">
    <property type="entry name" value="Cpx_auxiliary_protein"/>
</dbReference>
<sequence length="165" mass="18446">MRKLTSLFLATTMALGAANIVHAAADNLTPPPAGSEKPMHKPPMRHHGMEMMFKGLNLTDAQKAQIKTIMRDSHKDMKRPSLEERRANHSIIASDTFDKAKAEAQAEKMTANAKDRALKMMETQNKIYNVLTPEQKKQYNANFEKRLTEKGPHDGKMPPPPADGE</sequence>
<evidence type="ECO:0000256" key="5">
    <source>
        <dbReference type="SAM" id="MobiDB-lite"/>
    </source>
</evidence>
<feature type="signal peptide" evidence="6">
    <location>
        <begin position="1"/>
        <end position="23"/>
    </location>
</feature>
<keyword evidence="4" id="KW-0574">Periplasm</keyword>
<dbReference type="EMBL" id="JTJJ01000109">
    <property type="protein sequence ID" value="KHJ65776.1"/>
    <property type="molecule type" value="Genomic_DNA"/>
</dbReference>
<organism evidence="7 8">
    <name type="scientific">Pantoea rodasii</name>
    <dbReference type="NCBI Taxonomy" id="1076549"/>
    <lineage>
        <taxon>Bacteria</taxon>
        <taxon>Pseudomonadati</taxon>
        <taxon>Pseudomonadota</taxon>
        <taxon>Gammaproteobacteria</taxon>
        <taxon>Enterobacterales</taxon>
        <taxon>Erwiniaceae</taxon>
        <taxon>Pantoea</taxon>
    </lineage>
</organism>
<comment type="subcellular location">
    <subcellularLocation>
        <location evidence="1">Periplasm</location>
    </subcellularLocation>
</comment>
<feature type="region of interest" description="Disordered" evidence="5">
    <location>
        <begin position="132"/>
        <end position="165"/>
    </location>
</feature>
<name>A0A0B1R261_9GAMM</name>
<evidence type="ECO:0000256" key="3">
    <source>
        <dbReference type="ARBA" id="ARBA00022729"/>
    </source>
</evidence>
<evidence type="ECO:0000256" key="6">
    <source>
        <dbReference type="SAM" id="SignalP"/>
    </source>
</evidence>
<dbReference type="RefSeq" id="WP_039335930.1">
    <property type="nucleotide sequence ID" value="NZ_JTJJ01000109.1"/>
</dbReference>
<dbReference type="PIRSF" id="PIRSF034445">
    <property type="entry name" value="CpxP_Spy"/>
    <property type="match status" value="1"/>
</dbReference>
<protein>
    <submittedName>
        <fullName evidence="7">Periplasmic protein</fullName>
    </submittedName>
</protein>
<dbReference type="PANTHER" id="PTHR38102:SF1">
    <property type="entry name" value="PERIPLASMIC CHAPERONE SPY"/>
    <property type="match status" value="1"/>
</dbReference>
<dbReference type="GO" id="GO:0030288">
    <property type="term" value="C:outer membrane-bounded periplasmic space"/>
    <property type="evidence" value="ECO:0007669"/>
    <property type="project" value="TreeGrafter"/>
</dbReference>
<comment type="caution">
    <text evidence="7">The sequence shown here is derived from an EMBL/GenBank/DDBJ whole genome shotgun (WGS) entry which is preliminary data.</text>
</comment>
<proteinExistence type="inferred from homology"/>
<dbReference type="Pfam" id="PF07813">
    <property type="entry name" value="LTXXQ"/>
    <property type="match status" value="1"/>
</dbReference>
<evidence type="ECO:0000313" key="7">
    <source>
        <dbReference type="EMBL" id="KHJ65776.1"/>
    </source>
</evidence>
<accession>A0A0B1R261</accession>
<dbReference type="GO" id="GO:0051082">
    <property type="term" value="F:unfolded protein binding"/>
    <property type="evidence" value="ECO:0007669"/>
    <property type="project" value="TreeGrafter"/>
</dbReference>
<reference evidence="7 8" key="1">
    <citation type="submission" date="2014-11" db="EMBL/GenBank/DDBJ databases">
        <title>Genome sequencing of Pantoea rodasii ND03.</title>
        <authorList>
            <person name="Muhamad Yunos N.Y."/>
            <person name="Chan K.-G."/>
        </authorList>
    </citation>
    <scope>NUCLEOTIDE SEQUENCE [LARGE SCALE GENOMIC DNA]</scope>
    <source>
        <strain evidence="7 8">ND03</strain>
    </source>
</reference>
<evidence type="ECO:0000256" key="4">
    <source>
        <dbReference type="ARBA" id="ARBA00022764"/>
    </source>
</evidence>
<evidence type="ECO:0000256" key="1">
    <source>
        <dbReference type="ARBA" id="ARBA00004418"/>
    </source>
</evidence>
<evidence type="ECO:0000313" key="8">
    <source>
        <dbReference type="Proteomes" id="UP000030853"/>
    </source>
</evidence>
<dbReference type="CDD" id="cd09916">
    <property type="entry name" value="CpxP_like"/>
    <property type="match status" value="1"/>
</dbReference>
<feature type="region of interest" description="Disordered" evidence="5">
    <location>
        <begin position="71"/>
        <end position="90"/>
    </location>
</feature>
<feature type="chain" id="PRO_5002080560" evidence="6">
    <location>
        <begin position="24"/>
        <end position="165"/>
    </location>
</feature>
<dbReference type="InterPro" id="IPR012899">
    <property type="entry name" value="LTXXQ"/>
</dbReference>
<feature type="compositionally biased region" description="Basic and acidic residues" evidence="5">
    <location>
        <begin position="143"/>
        <end position="156"/>
    </location>
</feature>
<feature type="compositionally biased region" description="Basic and acidic residues" evidence="5">
    <location>
        <begin position="71"/>
        <end position="87"/>
    </location>
</feature>
<dbReference type="NCBIfam" id="NF007769">
    <property type="entry name" value="PRK10455.1"/>
    <property type="match status" value="1"/>
</dbReference>
<evidence type="ECO:0000256" key="2">
    <source>
        <dbReference type="ARBA" id="ARBA00008441"/>
    </source>
</evidence>
<dbReference type="AlphaFoldDB" id="A0A0B1R261"/>
<keyword evidence="3 6" id="KW-0732">Signal</keyword>
<dbReference type="Proteomes" id="UP000030853">
    <property type="component" value="Unassembled WGS sequence"/>
</dbReference>